<dbReference type="PRINTS" id="PR00081">
    <property type="entry name" value="GDHRDH"/>
</dbReference>
<dbReference type="SUPFAM" id="SSF51735">
    <property type="entry name" value="NAD(P)-binding Rossmann-fold domains"/>
    <property type="match status" value="1"/>
</dbReference>
<proteinExistence type="inferred from homology"/>
<comment type="similarity">
    <text evidence="1">Belongs to the short-chain dehydrogenases/reductases (SDR) family.</text>
</comment>
<dbReference type="GO" id="GO:0016491">
    <property type="term" value="F:oxidoreductase activity"/>
    <property type="evidence" value="ECO:0007669"/>
    <property type="project" value="UniProtKB-KW"/>
</dbReference>
<dbReference type="CDD" id="cd05233">
    <property type="entry name" value="SDR_c"/>
    <property type="match status" value="1"/>
</dbReference>
<dbReference type="Pfam" id="PF13561">
    <property type="entry name" value="adh_short_C2"/>
    <property type="match status" value="1"/>
</dbReference>
<dbReference type="KEGG" id="whj:H9Q79_07445"/>
<reference evidence="3 4" key="1">
    <citation type="submission" date="2020-08" db="EMBL/GenBank/DDBJ databases">
        <authorList>
            <person name="Liu C."/>
            <person name="Sun Q."/>
        </authorList>
    </citation>
    <scope>NUCLEOTIDE SEQUENCE [LARGE SCALE GENOMIC DNA]</scope>
    <source>
        <strain evidence="3 4">NSJ-29</strain>
    </source>
</reference>
<dbReference type="EMBL" id="CP060635">
    <property type="protein sequence ID" value="QNM10095.1"/>
    <property type="molecule type" value="Genomic_DNA"/>
</dbReference>
<protein>
    <submittedName>
        <fullName evidence="3">SDR family oxidoreductase</fullName>
    </submittedName>
</protein>
<evidence type="ECO:0000313" key="3">
    <source>
        <dbReference type="EMBL" id="QNM10095.1"/>
    </source>
</evidence>
<dbReference type="InterPro" id="IPR002347">
    <property type="entry name" value="SDR_fam"/>
</dbReference>
<dbReference type="Gene3D" id="3.40.50.720">
    <property type="entry name" value="NAD(P)-binding Rossmann-like Domain"/>
    <property type="match status" value="1"/>
</dbReference>
<dbReference type="AlphaFoldDB" id="A0A7G9GH13"/>
<dbReference type="RefSeq" id="WP_249329554.1">
    <property type="nucleotide sequence ID" value="NZ_CP060635.1"/>
</dbReference>
<dbReference type="FunFam" id="3.40.50.720:FF:000084">
    <property type="entry name" value="Short-chain dehydrogenase reductase"/>
    <property type="match status" value="1"/>
</dbReference>
<evidence type="ECO:0000256" key="2">
    <source>
        <dbReference type="ARBA" id="ARBA00023002"/>
    </source>
</evidence>
<keyword evidence="2" id="KW-0560">Oxidoreductase</keyword>
<dbReference type="InterPro" id="IPR036291">
    <property type="entry name" value="NAD(P)-bd_dom_sf"/>
</dbReference>
<organism evidence="3 4">
    <name type="scientific">Wansuia hejianensis</name>
    <dbReference type="NCBI Taxonomy" id="2763667"/>
    <lineage>
        <taxon>Bacteria</taxon>
        <taxon>Bacillati</taxon>
        <taxon>Bacillota</taxon>
        <taxon>Clostridia</taxon>
        <taxon>Lachnospirales</taxon>
        <taxon>Lachnospiraceae</taxon>
        <taxon>Wansuia</taxon>
    </lineage>
</organism>
<name>A0A7G9GH13_9FIRM</name>
<dbReference type="PANTHER" id="PTHR43669">
    <property type="entry name" value="5-KETO-D-GLUCONATE 5-REDUCTASE"/>
    <property type="match status" value="1"/>
</dbReference>
<dbReference type="GO" id="GO:0008206">
    <property type="term" value="P:bile acid metabolic process"/>
    <property type="evidence" value="ECO:0007669"/>
    <property type="project" value="UniProtKB-ARBA"/>
</dbReference>
<dbReference type="PANTHER" id="PTHR43669:SF3">
    <property type="entry name" value="ALCOHOL DEHYDROGENASE, PUTATIVE (AFU_ORTHOLOGUE AFUA_3G03445)-RELATED"/>
    <property type="match status" value="1"/>
</dbReference>
<keyword evidence="4" id="KW-1185">Reference proteome</keyword>
<dbReference type="Proteomes" id="UP000515860">
    <property type="component" value="Chromosome"/>
</dbReference>
<evidence type="ECO:0000313" key="4">
    <source>
        <dbReference type="Proteomes" id="UP000515860"/>
    </source>
</evidence>
<evidence type="ECO:0000256" key="1">
    <source>
        <dbReference type="ARBA" id="ARBA00006484"/>
    </source>
</evidence>
<gene>
    <name evidence="3" type="ORF">H9Q79_07445</name>
</gene>
<accession>A0A7G9GH13</accession>
<sequence length="259" mass="27754">MMKFDFSGKTVAITGGGSGIGKLSCQRFAEAGARVAVIDINSTTAQQTADEITKAGLAAHAFQADITDEQAVETTFQAIADCFGSIDILFNQAGISPMGNLETTSYEDLKKVFAIDTFAIFLTCKYALPYMKRQGGGVIVNTVGTYALRYVQNKLGYCSSKAAALSITKSVAVDYARDNIRCNAICPGFVDTPINKEVPEDRRARFLDRTQPMDILINAEDIAQTAMFLASDASRAITGQAIVTDGGTEATLFYTSPNL</sequence>
<dbReference type="PRINTS" id="PR00080">
    <property type="entry name" value="SDRFAMILY"/>
</dbReference>